<organism evidence="1 2">
    <name type="scientific">Luteolibacter arcticus</name>
    <dbReference type="NCBI Taxonomy" id="1581411"/>
    <lineage>
        <taxon>Bacteria</taxon>
        <taxon>Pseudomonadati</taxon>
        <taxon>Verrucomicrobiota</taxon>
        <taxon>Verrucomicrobiia</taxon>
        <taxon>Verrucomicrobiales</taxon>
        <taxon>Verrucomicrobiaceae</taxon>
        <taxon>Luteolibacter</taxon>
    </lineage>
</organism>
<evidence type="ECO:0000313" key="2">
    <source>
        <dbReference type="Proteomes" id="UP001320876"/>
    </source>
</evidence>
<dbReference type="Proteomes" id="UP001320876">
    <property type="component" value="Unassembled WGS sequence"/>
</dbReference>
<dbReference type="Gene3D" id="3.30.460.40">
    <property type="match status" value="1"/>
</dbReference>
<dbReference type="RefSeq" id="WP_264488145.1">
    <property type="nucleotide sequence ID" value="NZ_JAPDDT010000006.1"/>
</dbReference>
<comment type="caution">
    <text evidence="1">The sequence shown here is derived from an EMBL/GenBank/DDBJ whole genome shotgun (WGS) entry which is preliminary data.</text>
</comment>
<reference evidence="1 2" key="1">
    <citation type="submission" date="2022-10" db="EMBL/GenBank/DDBJ databases">
        <title>Luteolibacter arcticus strain CCTCC AB 2014275, whole genome shotgun sequencing project.</title>
        <authorList>
            <person name="Zhao G."/>
            <person name="Shen L."/>
        </authorList>
    </citation>
    <scope>NUCLEOTIDE SEQUENCE [LARGE SCALE GENOMIC DNA]</scope>
    <source>
        <strain evidence="1 2">CCTCC AB 2014275</strain>
    </source>
</reference>
<dbReference type="InterPro" id="IPR043519">
    <property type="entry name" value="NT_sf"/>
</dbReference>
<protein>
    <recommendedName>
        <fullName evidence="3">Nucleotidyltransferase</fullName>
    </recommendedName>
</protein>
<dbReference type="SUPFAM" id="SSF81301">
    <property type="entry name" value="Nucleotidyltransferase"/>
    <property type="match status" value="1"/>
</dbReference>
<sequence>MRRHHVQCLLMGGQACVFYGAAEFSRNTDLAILASDENLDHLRAALAELQAEVIAVPGFEIEHLHRGHAIHFRCRHPDAAGMRVDVMSSMRGVAPFPELWERRTTLETPDGTVCDLLSLPDLVQATKTQRDKDWPMIRRLVEAHYFERPADPTPPQILFWLRELRTASLLIECAARWPEDCRQQAPIRESLRHAWAQNESALESALAAEEQAERLRDKEYWLPLKKELEAMRRAR</sequence>
<evidence type="ECO:0008006" key="3">
    <source>
        <dbReference type="Google" id="ProtNLM"/>
    </source>
</evidence>
<keyword evidence="2" id="KW-1185">Reference proteome</keyword>
<name>A0ABT3GKI9_9BACT</name>
<evidence type="ECO:0000313" key="1">
    <source>
        <dbReference type="EMBL" id="MCW1924040.1"/>
    </source>
</evidence>
<dbReference type="PROSITE" id="PS51257">
    <property type="entry name" value="PROKAR_LIPOPROTEIN"/>
    <property type="match status" value="1"/>
</dbReference>
<dbReference type="EMBL" id="JAPDDT010000006">
    <property type="protein sequence ID" value="MCW1924040.1"/>
    <property type="molecule type" value="Genomic_DNA"/>
</dbReference>
<accession>A0ABT3GKI9</accession>
<gene>
    <name evidence="1" type="ORF">OKA05_15845</name>
</gene>
<proteinExistence type="predicted"/>